<evidence type="ECO:0008006" key="2">
    <source>
        <dbReference type="Google" id="ProtNLM"/>
    </source>
</evidence>
<name>X0V394_9ZZZZ</name>
<accession>X0V394</accession>
<dbReference type="AlphaFoldDB" id="X0V394"/>
<sequence>IYKHAAKYILEQTGYDRKKGYCFVFGAAKGRLAYEIAKRSDLYLFATEQDENNINSARNNLLNANMYGNRIVLHKGFLDKLRYNDYAATLVISDTILSQGKCIGSASEMFRMVRPDGGIALVGQPLGCPKKLNRTHLEQWLTAGNLKYVITEDGNGLWARIERGPLPGAGQWTKMWGDLGNTACSLDKRITDDWRVLWFGQPGPRILVERHARSMTALYKNGKWIIPGAHRVTCVDAYNGARLWQLKVPDSSRVGINSDAGWVTVDDDN</sequence>
<feature type="non-terminal residue" evidence="1">
    <location>
        <position position="269"/>
    </location>
</feature>
<feature type="non-terminal residue" evidence="1">
    <location>
        <position position="1"/>
    </location>
</feature>
<dbReference type="SUPFAM" id="SSF50998">
    <property type="entry name" value="Quinoprotein alcohol dehydrogenase-like"/>
    <property type="match status" value="1"/>
</dbReference>
<gene>
    <name evidence="1" type="ORF">S01H1_37485</name>
</gene>
<reference evidence="1" key="1">
    <citation type="journal article" date="2014" name="Front. Microbiol.">
        <title>High frequency of phylogenetically diverse reductive dehalogenase-homologous genes in deep subseafloor sedimentary metagenomes.</title>
        <authorList>
            <person name="Kawai M."/>
            <person name="Futagami T."/>
            <person name="Toyoda A."/>
            <person name="Takaki Y."/>
            <person name="Nishi S."/>
            <person name="Hori S."/>
            <person name="Arai W."/>
            <person name="Tsubouchi T."/>
            <person name="Morono Y."/>
            <person name="Uchiyama I."/>
            <person name="Ito T."/>
            <person name="Fujiyama A."/>
            <person name="Inagaki F."/>
            <person name="Takami H."/>
        </authorList>
    </citation>
    <scope>NUCLEOTIDE SEQUENCE</scope>
    <source>
        <strain evidence="1">Expedition CK06-06</strain>
    </source>
</reference>
<protein>
    <recommendedName>
        <fullName evidence="2">Methyltransferase domain-containing protein</fullName>
    </recommendedName>
</protein>
<dbReference type="InterPro" id="IPR011047">
    <property type="entry name" value="Quinoprotein_ADH-like_sf"/>
</dbReference>
<dbReference type="EMBL" id="BARS01023550">
    <property type="protein sequence ID" value="GAG12575.1"/>
    <property type="molecule type" value="Genomic_DNA"/>
</dbReference>
<dbReference type="Gene3D" id="3.40.50.150">
    <property type="entry name" value="Vaccinia Virus protein VP39"/>
    <property type="match status" value="1"/>
</dbReference>
<dbReference type="InterPro" id="IPR029063">
    <property type="entry name" value="SAM-dependent_MTases_sf"/>
</dbReference>
<evidence type="ECO:0000313" key="1">
    <source>
        <dbReference type="EMBL" id="GAG12575.1"/>
    </source>
</evidence>
<proteinExistence type="predicted"/>
<comment type="caution">
    <text evidence="1">The sequence shown here is derived from an EMBL/GenBank/DDBJ whole genome shotgun (WGS) entry which is preliminary data.</text>
</comment>
<organism evidence="1">
    <name type="scientific">marine sediment metagenome</name>
    <dbReference type="NCBI Taxonomy" id="412755"/>
    <lineage>
        <taxon>unclassified sequences</taxon>
        <taxon>metagenomes</taxon>
        <taxon>ecological metagenomes</taxon>
    </lineage>
</organism>
<dbReference type="SUPFAM" id="SSF53335">
    <property type="entry name" value="S-adenosyl-L-methionine-dependent methyltransferases"/>
    <property type="match status" value="1"/>
</dbReference>